<dbReference type="FunFam" id="3.80.10.10:FF:000041">
    <property type="entry name" value="LRR receptor-like serine/threonine-protein kinase ERECTA"/>
    <property type="match status" value="1"/>
</dbReference>
<gene>
    <name evidence="14" type="primary">LOC111279534</name>
</gene>
<evidence type="ECO:0000313" key="13">
    <source>
        <dbReference type="Proteomes" id="UP000515121"/>
    </source>
</evidence>
<dbReference type="AlphaFoldDB" id="A0A6P5X1F3"/>
<proteinExistence type="inferred from homology"/>
<dbReference type="SMART" id="SM00369">
    <property type="entry name" value="LRR_TYP"/>
    <property type="match status" value="7"/>
</dbReference>
<dbReference type="Pfam" id="PF08263">
    <property type="entry name" value="LRRNT_2"/>
    <property type="match status" value="1"/>
</dbReference>
<protein>
    <submittedName>
        <fullName evidence="14">LRR receptor-like serine/threonine-protein kinase FLS2</fullName>
    </submittedName>
</protein>
<sequence length="801" mass="90872">MVVVELLLLLLEGCRWYSTDACWEDERIALLQLKPFFNHYNDLNSWVEEVKGSDCCQWERVECNTSSSSSRRVIGLSLYQTRWSDDERWYLNASLFFPFKELKRLDLSGNRIAGFAENEGPFCPFIANLQYERKEIQLRMTNLEVLDLSNNLFKNDTFAILSGLPSLKSLHMGNNQLQGSIDIKDLGAFTNIEELDMSYNDLNEFVACKELHVWSNVEEIFLDGSYLNNNILQSIGNFFHEFIKFSGWCDLKNLEKLDIKENAFEGILPYCLGNLTSLLELDISDNQFTGNLTHLANLSSLRSVTLSRNRCQISMPFLSLANLPNLKFLLADENKIVMEPNSFHTSIPKFQLNFFSFSKCTTDKGLSLQPPKFLYYQYDLRYVDISYNYFSGTVPLWLLENNTKLENLLLLGNSFTGPLLLPQLPNPNVFVIDISNNKLQGQIPTNICSTFPNLEWLLLSKNAFEGNILPCLSGMDTLSFLDLSDNHLSGRLPEELIMGSSLDFLRLSNNNLSGKIVPMMFNTSKLSNLYLDGNNFAGEIPDIDVSASDLSYSSLEDIDLSNNSFNGKLPRWIGNVPHLKRLALSNNHFEGSIPMELCNLYELEFLELSQNNLSGSIPSCFNPPYLRHVHVKRNRLSGPLTLVFNSSALVTLDLRGNNLTGNIPKRIGTFSALSVLLLKDNHLNGEIPVQLCKLYSLSIIDLSGNMFSGPIPSCLGNLTLAMKWEKSYVNDFLFIPELIQDLLVPMDIRIDLSNSYPTSYMEEWIEFTTQDVLSCKQVNGQIPVGIGNLSEIRFRLNLITQ</sequence>
<evidence type="ECO:0000256" key="10">
    <source>
        <dbReference type="ARBA" id="ARBA00023180"/>
    </source>
</evidence>
<keyword evidence="9" id="KW-0675">Receptor</keyword>
<dbReference type="FunFam" id="3.80.10.10:FF:000095">
    <property type="entry name" value="LRR receptor-like serine/threonine-protein kinase GSO1"/>
    <property type="match status" value="1"/>
</dbReference>
<dbReference type="InterPro" id="IPR032675">
    <property type="entry name" value="LRR_dom_sf"/>
</dbReference>
<dbReference type="GeneID" id="111279534"/>
<organism evidence="13 14">
    <name type="scientific">Durio zibethinus</name>
    <name type="common">Durian</name>
    <dbReference type="NCBI Taxonomy" id="66656"/>
    <lineage>
        <taxon>Eukaryota</taxon>
        <taxon>Viridiplantae</taxon>
        <taxon>Streptophyta</taxon>
        <taxon>Embryophyta</taxon>
        <taxon>Tracheophyta</taxon>
        <taxon>Spermatophyta</taxon>
        <taxon>Magnoliopsida</taxon>
        <taxon>eudicotyledons</taxon>
        <taxon>Gunneridae</taxon>
        <taxon>Pentapetalae</taxon>
        <taxon>rosids</taxon>
        <taxon>malvids</taxon>
        <taxon>Malvales</taxon>
        <taxon>Malvaceae</taxon>
        <taxon>Helicteroideae</taxon>
        <taxon>Durio</taxon>
    </lineage>
</organism>
<keyword evidence="8" id="KW-0472">Membrane</keyword>
<dbReference type="SUPFAM" id="SSF52058">
    <property type="entry name" value="L domain-like"/>
    <property type="match status" value="2"/>
</dbReference>
<accession>A0A6P5X1F3</accession>
<feature type="domain" description="Leucine-rich repeat-containing N-terminal plant-type" evidence="12">
    <location>
        <begin position="25"/>
        <end position="64"/>
    </location>
</feature>
<feature type="signal peptide" evidence="11">
    <location>
        <begin position="1"/>
        <end position="21"/>
    </location>
</feature>
<evidence type="ECO:0000256" key="3">
    <source>
        <dbReference type="ARBA" id="ARBA00022614"/>
    </source>
</evidence>
<evidence type="ECO:0000256" key="4">
    <source>
        <dbReference type="ARBA" id="ARBA00022692"/>
    </source>
</evidence>
<evidence type="ECO:0000256" key="11">
    <source>
        <dbReference type="SAM" id="SignalP"/>
    </source>
</evidence>
<dbReference type="InterPro" id="IPR051502">
    <property type="entry name" value="RLP_Defense_Trigger"/>
</dbReference>
<dbReference type="GO" id="GO:0005886">
    <property type="term" value="C:plasma membrane"/>
    <property type="evidence" value="ECO:0007669"/>
    <property type="project" value="UniProtKB-SubCell"/>
</dbReference>
<keyword evidence="6" id="KW-0677">Repeat</keyword>
<evidence type="ECO:0000256" key="6">
    <source>
        <dbReference type="ARBA" id="ARBA00022737"/>
    </source>
</evidence>
<keyword evidence="4" id="KW-0812">Transmembrane</keyword>
<dbReference type="RefSeq" id="XP_022722215.1">
    <property type="nucleotide sequence ID" value="XM_022866480.1"/>
</dbReference>
<keyword evidence="7" id="KW-1133">Transmembrane helix</keyword>
<dbReference type="Pfam" id="PF12799">
    <property type="entry name" value="LRR_4"/>
    <property type="match status" value="1"/>
</dbReference>
<dbReference type="KEGG" id="dzi:111279534"/>
<evidence type="ECO:0000256" key="8">
    <source>
        <dbReference type="ARBA" id="ARBA00023136"/>
    </source>
</evidence>
<dbReference type="PANTHER" id="PTHR48062">
    <property type="entry name" value="RECEPTOR-LIKE PROTEIN 14"/>
    <property type="match status" value="1"/>
</dbReference>
<dbReference type="Gene3D" id="3.80.10.10">
    <property type="entry name" value="Ribonuclease Inhibitor"/>
    <property type="match status" value="4"/>
</dbReference>
<evidence type="ECO:0000259" key="12">
    <source>
        <dbReference type="Pfam" id="PF08263"/>
    </source>
</evidence>
<feature type="chain" id="PRO_5027729334" evidence="11">
    <location>
        <begin position="22"/>
        <end position="801"/>
    </location>
</feature>
<dbReference type="Proteomes" id="UP000515121">
    <property type="component" value="Unplaced"/>
</dbReference>
<evidence type="ECO:0000256" key="2">
    <source>
        <dbReference type="ARBA" id="ARBA00009592"/>
    </source>
</evidence>
<dbReference type="InterPro" id="IPR001611">
    <property type="entry name" value="Leu-rich_rpt"/>
</dbReference>
<keyword evidence="3" id="KW-0433">Leucine-rich repeat</keyword>
<dbReference type="SMART" id="SM00365">
    <property type="entry name" value="LRR_SD22"/>
    <property type="match status" value="4"/>
</dbReference>
<evidence type="ECO:0000256" key="7">
    <source>
        <dbReference type="ARBA" id="ARBA00022989"/>
    </source>
</evidence>
<dbReference type="InterPro" id="IPR013210">
    <property type="entry name" value="LRR_N_plant-typ"/>
</dbReference>
<name>A0A6P5X1F3_DURZI</name>
<dbReference type="PANTHER" id="PTHR48062:SF37">
    <property type="entry name" value="LRR RECEPTOR-LIKE SERINE_THREONINE-PROTEIN KINASE FLS2"/>
    <property type="match status" value="1"/>
</dbReference>
<dbReference type="InterPro" id="IPR025875">
    <property type="entry name" value="Leu-rich_rpt_4"/>
</dbReference>
<evidence type="ECO:0000313" key="14">
    <source>
        <dbReference type="RefSeq" id="XP_022722215.1"/>
    </source>
</evidence>
<reference evidence="14" key="1">
    <citation type="submission" date="2025-08" db="UniProtKB">
        <authorList>
            <consortium name="RefSeq"/>
        </authorList>
    </citation>
    <scope>IDENTIFICATION</scope>
    <source>
        <tissue evidence="14">Fruit stalk</tissue>
    </source>
</reference>
<evidence type="ECO:0000256" key="5">
    <source>
        <dbReference type="ARBA" id="ARBA00022729"/>
    </source>
</evidence>
<comment type="similarity">
    <text evidence="2">Belongs to the RLP family.</text>
</comment>
<keyword evidence="10" id="KW-0325">Glycoprotein</keyword>
<keyword evidence="13" id="KW-1185">Reference proteome</keyword>
<dbReference type="InterPro" id="IPR003591">
    <property type="entry name" value="Leu-rich_rpt_typical-subtyp"/>
</dbReference>
<keyword evidence="5 11" id="KW-0732">Signal</keyword>
<dbReference type="Pfam" id="PF00560">
    <property type="entry name" value="LRR_1"/>
    <property type="match status" value="8"/>
</dbReference>
<evidence type="ECO:0000256" key="1">
    <source>
        <dbReference type="ARBA" id="ARBA00004251"/>
    </source>
</evidence>
<evidence type="ECO:0000256" key="9">
    <source>
        <dbReference type="ARBA" id="ARBA00023170"/>
    </source>
</evidence>
<comment type="subcellular location">
    <subcellularLocation>
        <location evidence="1">Cell membrane</location>
        <topology evidence="1">Single-pass type I membrane protein</topology>
    </subcellularLocation>
</comment>
<dbReference type="OrthoDB" id="1738872at2759"/>